<reference evidence="1" key="2">
    <citation type="submission" date="2020-05" db="UniProtKB">
        <authorList>
            <consortium name="EnsemblMetazoa"/>
        </authorList>
    </citation>
    <scope>IDENTIFICATION</scope>
    <source>
        <strain evidence="1">MINIMUS1</strain>
    </source>
</reference>
<evidence type="ECO:0000313" key="2">
    <source>
        <dbReference type="Proteomes" id="UP000075920"/>
    </source>
</evidence>
<name>A0A182WN58_9DIPT</name>
<dbReference type="EnsemblMetazoa" id="AMIN014158-RA">
    <property type="protein sequence ID" value="AMIN014158-PA"/>
    <property type="gene ID" value="AMIN014158"/>
</dbReference>
<evidence type="ECO:0000313" key="1">
    <source>
        <dbReference type="EnsemblMetazoa" id="AMIN014158-PA"/>
    </source>
</evidence>
<protein>
    <submittedName>
        <fullName evidence="1">Uncharacterized protein</fullName>
    </submittedName>
</protein>
<organism evidence="1 2">
    <name type="scientific">Anopheles minimus</name>
    <dbReference type="NCBI Taxonomy" id="112268"/>
    <lineage>
        <taxon>Eukaryota</taxon>
        <taxon>Metazoa</taxon>
        <taxon>Ecdysozoa</taxon>
        <taxon>Arthropoda</taxon>
        <taxon>Hexapoda</taxon>
        <taxon>Insecta</taxon>
        <taxon>Pterygota</taxon>
        <taxon>Neoptera</taxon>
        <taxon>Endopterygota</taxon>
        <taxon>Diptera</taxon>
        <taxon>Nematocera</taxon>
        <taxon>Culicoidea</taxon>
        <taxon>Culicidae</taxon>
        <taxon>Anophelinae</taxon>
        <taxon>Anopheles</taxon>
    </lineage>
</organism>
<sequence>MFGRLLKSLLGRSSRLLAHTGGRKQTN</sequence>
<accession>A0A182WN58</accession>
<dbReference type="VEuPathDB" id="VectorBase:AMIN014158"/>
<dbReference type="AlphaFoldDB" id="A0A182WN58"/>
<dbReference type="Proteomes" id="UP000075920">
    <property type="component" value="Unassembled WGS sequence"/>
</dbReference>
<proteinExistence type="predicted"/>
<keyword evidence="2" id="KW-1185">Reference proteome</keyword>
<reference evidence="2" key="1">
    <citation type="submission" date="2013-03" db="EMBL/GenBank/DDBJ databases">
        <title>The Genome Sequence of Anopheles minimus MINIMUS1.</title>
        <authorList>
            <consortium name="The Broad Institute Genomics Platform"/>
            <person name="Neafsey D.E."/>
            <person name="Walton C."/>
            <person name="Walker B."/>
            <person name="Young S.K."/>
            <person name="Zeng Q."/>
            <person name="Gargeya S."/>
            <person name="Fitzgerald M."/>
            <person name="Haas B."/>
            <person name="Abouelleil A."/>
            <person name="Allen A.W."/>
            <person name="Alvarado L."/>
            <person name="Arachchi H.M."/>
            <person name="Berlin A.M."/>
            <person name="Chapman S.B."/>
            <person name="Gainer-Dewar J."/>
            <person name="Goldberg J."/>
            <person name="Griggs A."/>
            <person name="Gujja S."/>
            <person name="Hansen M."/>
            <person name="Howarth C."/>
            <person name="Imamovic A."/>
            <person name="Ireland A."/>
            <person name="Larimer J."/>
            <person name="McCowan C."/>
            <person name="Murphy C."/>
            <person name="Pearson M."/>
            <person name="Poon T.W."/>
            <person name="Priest M."/>
            <person name="Roberts A."/>
            <person name="Saif S."/>
            <person name="Shea T."/>
            <person name="Sisk P."/>
            <person name="Sykes S."/>
            <person name="Wortman J."/>
            <person name="Nusbaum C."/>
            <person name="Birren B."/>
        </authorList>
    </citation>
    <scope>NUCLEOTIDE SEQUENCE [LARGE SCALE GENOMIC DNA]</scope>
    <source>
        <strain evidence="2">MINIMUS1</strain>
    </source>
</reference>